<feature type="domain" description="RagB/SusD" evidence="5">
    <location>
        <begin position="309"/>
        <end position="481"/>
    </location>
</feature>
<evidence type="ECO:0000256" key="3">
    <source>
        <dbReference type="ARBA" id="ARBA00023136"/>
    </source>
</evidence>
<comment type="caution">
    <text evidence="7">The sequence shown here is derived from an EMBL/GenBank/DDBJ whole genome shotgun (WGS) entry which is preliminary data.</text>
</comment>
<comment type="subcellular location">
    <subcellularLocation>
        <location evidence="1">Cell outer membrane</location>
    </subcellularLocation>
</comment>
<dbReference type="InterPro" id="IPR011990">
    <property type="entry name" value="TPR-like_helical_dom_sf"/>
</dbReference>
<dbReference type="Pfam" id="PF14322">
    <property type="entry name" value="SusD-like_3"/>
    <property type="match status" value="1"/>
</dbReference>
<name>A0A644WXA1_9ZZZZ</name>
<dbReference type="PROSITE" id="PS51257">
    <property type="entry name" value="PROKAR_LIPOPROTEIN"/>
    <property type="match status" value="1"/>
</dbReference>
<evidence type="ECO:0000256" key="4">
    <source>
        <dbReference type="ARBA" id="ARBA00023237"/>
    </source>
</evidence>
<sequence>MKKIILSLGVYLLIGSFISCSSFLDEEPVSEIPAKNMWKTSRDAKAGINEIYGLFRQTMRENYFYWGEFRSDNVSPGAPSATNQERIIKNLMTTDHPSTQWTDLYKMINQANLAIKYLPGIDMPSIAERNDFLGQAYAMRALGYFYAVRVWGDVPLFTEPNEKFSDAIYKERTDKNYILYNIILEDLKKAENLMDRVKNLERKRISICGVWAIMADVYMWLEDYNMADQTISKISNYKVNNNTTVFVGFDPDIATWRKVFVEELNGKASDNTPENDEYTTKELIFLIHFNMDEVGANGYSYMYQWFTGAGNRACVLSNAFLSKLDDTDKRKNLITQNYQNGWELNKFIGGTISTTLNKTCQVAYPVYRYSDMLLLQAEARVYMGKWEEALDLVKKVRDRAGLPTPTSMDFGSEEDIINFILDERQIELVGEGRRWFDLLRSNRWKETMKPINGMEQDGNELFPIHFSHIYENPKLVQNSYYSN</sequence>
<evidence type="ECO:0000259" key="6">
    <source>
        <dbReference type="Pfam" id="PF14322"/>
    </source>
</evidence>
<keyword evidence="4" id="KW-0998">Cell outer membrane</keyword>
<dbReference type="CDD" id="cd08977">
    <property type="entry name" value="SusD"/>
    <property type="match status" value="1"/>
</dbReference>
<organism evidence="7">
    <name type="scientific">bioreactor metagenome</name>
    <dbReference type="NCBI Taxonomy" id="1076179"/>
    <lineage>
        <taxon>unclassified sequences</taxon>
        <taxon>metagenomes</taxon>
        <taxon>ecological metagenomes</taxon>
    </lineage>
</organism>
<dbReference type="GO" id="GO:0009279">
    <property type="term" value="C:cell outer membrane"/>
    <property type="evidence" value="ECO:0007669"/>
    <property type="project" value="UniProtKB-SubCell"/>
</dbReference>
<gene>
    <name evidence="7" type="ORF">SDC9_52966</name>
</gene>
<dbReference type="EMBL" id="VSSQ01001250">
    <property type="protein sequence ID" value="MPM06664.1"/>
    <property type="molecule type" value="Genomic_DNA"/>
</dbReference>
<evidence type="ECO:0000259" key="5">
    <source>
        <dbReference type="Pfam" id="PF07980"/>
    </source>
</evidence>
<evidence type="ECO:0000256" key="1">
    <source>
        <dbReference type="ARBA" id="ARBA00004442"/>
    </source>
</evidence>
<feature type="domain" description="SusD-like N-terminal" evidence="6">
    <location>
        <begin position="23"/>
        <end position="218"/>
    </location>
</feature>
<accession>A0A644WXA1</accession>
<evidence type="ECO:0000256" key="2">
    <source>
        <dbReference type="ARBA" id="ARBA00022729"/>
    </source>
</evidence>
<dbReference type="Pfam" id="PF07980">
    <property type="entry name" value="SusD_RagB"/>
    <property type="match status" value="1"/>
</dbReference>
<protein>
    <recommendedName>
        <fullName evidence="8">SusD-like protein</fullName>
    </recommendedName>
</protein>
<proteinExistence type="predicted"/>
<dbReference type="SUPFAM" id="SSF48452">
    <property type="entry name" value="TPR-like"/>
    <property type="match status" value="1"/>
</dbReference>
<evidence type="ECO:0000313" key="7">
    <source>
        <dbReference type="EMBL" id="MPM06664.1"/>
    </source>
</evidence>
<keyword evidence="3" id="KW-0472">Membrane</keyword>
<keyword evidence="2" id="KW-0732">Signal</keyword>
<dbReference type="InterPro" id="IPR012944">
    <property type="entry name" value="SusD_RagB_dom"/>
</dbReference>
<evidence type="ECO:0008006" key="8">
    <source>
        <dbReference type="Google" id="ProtNLM"/>
    </source>
</evidence>
<dbReference type="InterPro" id="IPR033985">
    <property type="entry name" value="SusD-like_N"/>
</dbReference>
<reference evidence="7" key="1">
    <citation type="submission" date="2019-08" db="EMBL/GenBank/DDBJ databases">
        <authorList>
            <person name="Kucharzyk K."/>
            <person name="Murdoch R.W."/>
            <person name="Higgins S."/>
            <person name="Loffler F."/>
        </authorList>
    </citation>
    <scope>NUCLEOTIDE SEQUENCE</scope>
</reference>
<dbReference type="AlphaFoldDB" id="A0A644WXA1"/>
<dbReference type="Gene3D" id="1.25.40.390">
    <property type="match status" value="1"/>
</dbReference>